<dbReference type="AlphaFoldDB" id="A0A3E1NE72"/>
<sequence>MNSKIQGKIDEIKKLSAQSKPGRQSSYKITNTSSDSLSMAIRNKKDADTFMAELKALKK</sequence>
<dbReference type="RefSeq" id="WP_116849139.1">
    <property type="nucleotide sequence ID" value="NZ_QTJU01000010.1"/>
</dbReference>
<feature type="region of interest" description="Disordered" evidence="1">
    <location>
        <begin position="1"/>
        <end position="30"/>
    </location>
</feature>
<reference evidence="2 3" key="1">
    <citation type="submission" date="2018-08" db="EMBL/GenBank/DDBJ databases">
        <title>Chitinophagaceae sp. K23C18032701, a novel bacterium isolated from forest soil.</title>
        <authorList>
            <person name="Wang C."/>
        </authorList>
    </citation>
    <scope>NUCLEOTIDE SEQUENCE [LARGE SCALE GENOMIC DNA]</scope>
    <source>
        <strain evidence="2 3">K23C18032701</strain>
    </source>
</reference>
<gene>
    <name evidence="2" type="ORF">DXN05_20360</name>
</gene>
<evidence type="ECO:0000256" key="1">
    <source>
        <dbReference type="SAM" id="MobiDB-lite"/>
    </source>
</evidence>
<comment type="caution">
    <text evidence="2">The sequence shown here is derived from an EMBL/GenBank/DDBJ whole genome shotgun (WGS) entry which is preliminary data.</text>
</comment>
<evidence type="ECO:0000313" key="3">
    <source>
        <dbReference type="Proteomes" id="UP000261284"/>
    </source>
</evidence>
<accession>A0A3E1NE72</accession>
<keyword evidence="3" id="KW-1185">Reference proteome</keyword>
<dbReference type="OrthoDB" id="679417at2"/>
<feature type="compositionally biased region" description="Polar residues" evidence="1">
    <location>
        <begin position="16"/>
        <end position="30"/>
    </location>
</feature>
<dbReference type="Proteomes" id="UP000261284">
    <property type="component" value="Unassembled WGS sequence"/>
</dbReference>
<evidence type="ECO:0000313" key="2">
    <source>
        <dbReference type="EMBL" id="RFM26266.1"/>
    </source>
</evidence>
<proteinExistence type="predicted"/>
<dbReference type="EMBL" id="QTJU01000010">
    <property type="protein sequence ID" value="RFM26266.1"/>
    <property type="molecule type" value="Genomic_DNA"/>
</dbReference>
<protein>
    <submittedName>
        <fullName evidence="2">Uncharacterized protein</fullName>
    </submittedName>
</protein>
<organism evidence="2 3">
    <name type="scientific">Deminuibacter soli</name>
    <dbReference type="NCBI Taxonomy" id="2291815"/>
    <lineage>
        <taxon>Bacteria</taxon>
        <taxon>Pseudomonadati</taxon>
        <taxon>Bacteroidota</taxon>
        <taxon>Chitinophagia</taxon>
        <taxon>Chitinophagales</taxon>
        <taxon>Chitinophagaceae</taxon>
        <taxon>Deminuibacter</taxon>
    </lineage>
</organism>
<name>A0A3E1NE72_9BACT</name>